<feature type="region of interest" description="Disordered" evidence="5">
    <location>
        <begin position="418"/>
        <end position="441"/>
    </location>
</feature>
<sequence>MAGSRVQVNKQHKSRFSSKSSRNAHKVPLKEKYKIAKSEGNVGKGARAARLQRNKMLRDQKRAELLKEKRASSGSGSPPRVIVLFGLSSSVNLNALEEDLLGLLSGERNSFQFPAVASSEYKLRATILKAPYGDLSACMEMAKVADLFAFVASASSLSEEDSSNLYIDSFGSKCLSVFRALGLPSTVVLIRDLPTALKRKHDLKKVCTSSLVSEFPEDCKFYPADTKDELHKFMWLFKEQRLTVPHWRNQRPYFVAQKVDLVDDDSTSGNCTLLLTGYLHARTLSVNQLVHVSGAGDFQLSKIELLKDPCPLNVRKGSDSMDSDDTVKQVMRCLIPDPMKQEPLLAQNIPDPLAGEQTWPTEEEMAEADRIHKDKKLKKRMLPPGTSEYQAAWIVEDSDIDYTDSDDNEDDTMVLEERGSEFPGHENKDGFEPDDDEVSLPREYDDETETDSVMMEGENLTKEQIEDEIRKIKAAHAEDEEFPDEVDTPFDVPARKRFAKYRGLKSFRTSSWDPKESLPAEYARIFAFDNFSRTQKHVLAKAQETEQGNVDECIPAGSYARLHIKAVPNVVASKLSNLAKTMPVISCGLLQHESKISVLHFSVRKHDTYTAPLKAKEELTFHVGFRQFVARPLYSSDNLNSDKHKMERFLHAGRFSIASVYAPISFPPLPLIALKNEGEATSPGLAAVGSLRSIDPDKILLKKIILTGYPQRVSKLKAIVRYMFHNPEDVRWFKPVEVWTKCGRRGRVKEPVGTHGAMKCVFNGVLQQHDTVCMSLYKRTYPKWPQYLFPLLGA</sequence>
<feature type="region of interest" description="Disordered" evidence="5">
    <location>
        <begin position="1"/>
        <end position="30"/>
    </location>
</feature>
<dbReference type="SMART" id="SM00785">
    <property type="entry name" value="AARP2CN"/>
    <property type="match status" value="1"/>
</dbReference>
<evidence type="ECO:0000313" key="8">
    <source>
        <dbReference type="Proteomes" id="UP001630127"/>
    </source>
</evidence>
<dbReference type="PANTHER" id="PTHR12858:SF1">
    <property type="entry name" value="PRE-RRNA-PROCESSING PROTEIN TSR1 HOMOLOG"/>
    <property type="match status" value="1"/>
</dbReference>
<keyword evidence="8" id="KW-1185">Reference proteome</keyword>
<name>A0ABD2YDI8_9GENT</name>
<dbReference type="InterPro" id="IPR030387">
    <property type="entry name" value="G_Bms1/Tsr1_dom"/>
</dbReference>
<dbReference type="InterPro" id="IPR039761">
    <property type="entry name" value="Bms1/Tsr1"/>
</dbReference>
<evidence type="ECO:0000259" key="6">
    <source>
        <dbReference type="PROSITE" id="PS51714"/>
    </source>
</evidence>
<dbReference type="Pfam" id="PF08142">
    <property type="entry name" value="AARP2CN"/>
    <property type="match status" value="1"/>
</dbReference>
<evidence type="ECO:0000313" key="7">
    <source>
        <dbReference type="EMBL" id="KAL3505484.1"/>
    </source>
</evidence>
<dbReference type="GO" id="GO:0005730">
    <property type="term" value="C:nucleolus"/>
    <property type="evidence" value="ECO:0007669"/>
    <property type="project" value="UniProtKB-SubCell"/>
</dbReference>
<dbReference type="PANTHER" id="PTHR12858">
    <property type="entry name" value="RIBOSOME BIOGENESIS PROTEIN"/>
    <property type="match status" value="1"/>
</dbReference>
<comment type="caution">
    <text evidence="7">The sequence shown here is derived from an EMBL/GenBank/DDBJ whole genome shotgun (WGS) entry which is preliminary data.</text>
</comment>
<proteinExistence type="inferred from homology"/>
<evidence type="ECO:0000256" key="1">
    <source>
        <dbReference type="ARBA" id="ARBA00004604"/>
    </source>
</evidence>
<dbReference type="SMART" id="SM01362">
    <property type="entry name" value="DUF663"/>
    <property type="match status" value="1"/>
</dbReference>
<feature type="compositionally biased region" description="Basic and acidic residues" evidence="5">
    <location>
        <begin position="418"/>
        <end position="431"/>
    </location>
</feature>
<gene>
    <name evidence="7" type="ORF">ACH5RR_035325</name>
</gene>
<keyword evidence="2" id="KW-0690">Ribosome biogenesis</keyword>
<accession>A0ABD2YDI8</accession>
<keyword evidence="3" id="KW-0539">Nucleus</keyword>
<feature type="domain" description="Bms1-type G" evidence="6">
    <location>
        <begin position="78"/>
        <end position="243"/>
    </location>
</feature>
<dbReference type="Proteomes" id="UP001630127">
    <property type="component" value="Unassembled WGS sequence"/>
</dbReference>
<evidence type="ECO:0000256" key="5">
    <source>
        <dbReference type="SAM" id="MobiDB-lite"/>
    </source>
</evidence>
<protein>
    <recommendedName>
        <fullName evidence="6">Bms1-type G domain-containing protein</fullName>
    </recommendedName>
</protein>
<dbReference type="InterPro" id="IPR012948">
    <property type="entry name" value="AARP2CN"/>
</dbReference>
<dbReference type="Pfam" id="PF04950">
    <property type="entry name" value="RIBIOP_C"/>
    <property type="match status" value="1"/>
</dbReference>
<evidence type="ECO:0000256" key="4">
    <source>
        <dbReference type="ARBA" id="ARBA00038288"/>
    </source>
</evidence>
<dbReference type="EMBL" id="JBJUIK010000014">
    <property type="protein sequence ID" value="KAL3505484.1"/>
    <property type="molecule type" value="Genomic_DNA"/>
</dbReference>
<feature type="compositionally biased region" description="Basic residues" evidence="5">
    <location>
        <begin position="10"/>
        <end position="27"/>
    </location>
</feature>
<feature type="compositionally biased region" description="Acidic residues" evidence="5">
    <location>
        <begin position="432"/>
        <end position="441"/>
    </location>
</feature>
<comment type="similarity">
    <text evidence="4">Belongs to the TRAFAC class translation factor GTPase superfamily. Bms1-like GTPase family. TSR1 subfamily.</text>
</comment>
<dbReference type="GO" id="GO:0042254">
    <property type="term" value="P:ribosome biogenesis"/>
    <property type="evidence" value="ECO:0007669"/>
    <property type="project" value="UniProtKB-KW"/>
</dbReference>
<dbReference type="PROSITE" id="PS51714">
    <property type="entry name" value="G_BMS1"/>
    <property type="match status" value="1"/>
</dbReference>
<dbReference type="AlphaFoldDB" id="A0ABD2YDI8"/>
<evidence type="ECO:0000256" key="2">
    <source>
        <dbReference type="ARBA" id="ARBA00022517"/>
    </source>
</evidence>
<evidence type="ECO:0000256" key="3">
    <source>
        <dbReference type="ARBA" id="ARBA00023242"/>
    </source>
</evidence>
<reference evidence="7 8" key="1">
    <citation type="submission" date="2024-11" db="EMBL/GenBank/DDBJ databases">
        <title>A near-complete genome assembly of Cinchona calisaya.</title>
        <authorList>
            <person name="Lian D.C."/>
            <person name="Zhao X.W."/>
            <person name="Wei L."/>
        </authorList>
    </citation>
    <scope>NUCLEOTIDE SEQUENCE [LARGE SCALE GENOMIC DNA]</scope>
    <source>
        <tissue evidence="7">Nenye</tissue>
    </source>
</reference>
<comment type="subcellular location">
    <subcellularLocation>
        <location evidence="1">Nucleus</location>
        <location evidence="1">Nucleolus</location>
    </subcellularLocation>
</comment>
<organism evidence="7 8">
    <name type="scientific">Cinchona calisaya</name>
    <dbReference type="NCBI Taxonomy" id="153742"/>
    <lineage>
        <taxon>Eukaryota</taxon>
        <taxon>Viridiplantae</taxon>
        <taxon>Streptophyta</taxon>
        <taxon>Embryophyta</taxon>
        <taxon>Tracheophyta</taxon>
        <taxon>Spermatophyta</taxon>
        <taxon>Magnoliopsida</taxon>
        <taxon>eudicotyledons</taxon>
        <taxon>Gunneridae</taxon>
        <taxon>Pentapetalae</taxon>
        <taxon>asterids</taxon>
        <taxon>lamiids</taxon>
        <taxon>Gentianales</taxon>
        <taxon>Rubiaceae</taxon>
        <taxon>Cinchonoideae</taxon>
        <taxon>Cinchoneae</taxon>
        <taxon>Cinchona</taxon>
    </lineage>
</organism>
<dbReference type="InterPro" id="IPR007034">
    <property type="entry name" value="BMS1_TSR1_C"/>
</dbReference>